<accession>A0ABV0RI69</accession>
<evidence type="ECO:0000313" key="1">
    <source>
        <dbReference type="EMBL" id="MEQ2207357.1"/>
    </source>
</evidence>
<organism evidence="1 2">
    <name type="scientific">Xenoophorus captivus</name>
    <dbReference type="NCBI Taxonomy" id="1517983"/>
    <lineage>
        <taxon>Eukaryota</taxon>
        <taxon>Metazoa</taxon>
        <taxon>Chordata</taxon>
        <taxon>Craniata</taxon>
        <taxon>Vertebrata</taxon>
        <taxon>Euteleostomi</taxon>
        <taxon>Actinopterygii</taxon>
        <taxon>Neopterygii</taxon>
        <taxon>Teleostei</taxon>
        <taxon>Neoteleostei</taxon>
        <taxon>Acanthomorphata</taxon>
        <taxon>Ovalentaria</taxon>
        <taxon>Atherinomorphae</taxon>
        <taxon>Cyprinodontiformes</taxon>
        <taxon>Goodeidae</taxon>
        <taxon>Xenoophorus</taxon>
    </lineage>
</organism>
<keyword evidence="2" id="KW-1185">Reference proteome</keyword>
<name>A0ABV0RI69_9TELE</name>
<evidence type="ECO:0000313" key="2">
    <source>
        <dbReference type="Proteomes" id="UP001434883"/>
    </source>
</evidence>
<sequence length="110" mass="12474">MCEINMGKITLNKLYFLKRLEASQPLIPCCPGFYSETSRCIPAQTHLNQMDEFPHRHVILLCRCLVTSYSLDTGVLEKGCIKKLQVSSSRGLNMALICYINVNITLINHN</sequence>
<gene>
    <name evidence="1" type="ORF">XENOCAPTIV_011062</name>
</gene>
<reference evidence="1 2" key="1">
    <citation type="submission" date="2021-06" db="EMBL/GenBank/DDBJ databases">
        <authorList>
            <person name="Palmer J.M."/>
        </authorList>
    </citation>
    <scope>NUCLEOTIDE SEQUENCE [LARGE SCALE GENOMIC DNA]</scope>
    <source>
        <strain evidence="1 2">XC_2019</strain>
        <tissue evidence="1">Muscle</tissue>
    </source>
</reference>
<proteinExistence type="predicted"/>
<dbReference type="Proteomes" id="UP001434883">
    <property type="component" value="Unassembled WGS sequence"/>
</dbReference>
<dbReference type="EMBL" id="JAHRIN010044391">
    <property type="protein sequence ID" value="MEQ2207357.1"/>
    <property type="molecule type" value="Genomic_DNA"/>
</dbReference>
<comment type="caution">
    <text evidence="1">The sequence shown here is derived from an EMBL/GenBank/DDBJ whole genome shotgun (WGS) entry which is preliminary data.</text>
</comment>
<protein>
    <submittedName>
        <fullName evidence="1">Uncharacterized protein</fullName>
    </submittedName>
</protein>